<evidence type="ECO:0000313" key="1">
    <source>
        <dbReference type="EMBL" id="SOQ37395.1"/>
    </source>
</evidence>
<dbReference type="EMBL" id="ODYU01001342">
    <property type="protein sequence ID" value="SOQ37395.1"/>
    <property type="molecule type" value="Genomic_DNA"/>
</dbReference>
<dbReference type="AlphaFoldDB" id="A0A2H1V987"/>
<name>A0A2H1V987_SPOFR</name>
<proteinExistence type="predicted"/>
<sequence>MIDCTVGAVAGQLAAVQRRKHVIFSKCLMITRKLLVQYLFIDLNGLIVVLELCGVLRQFEHALVGGGGGLLAAEVVGRLLVVLHRARQVHALRLVQFCYVLENSKRGKLHKDSKAKLCDITRVLDQCIAYALINLRKQASMLQGVLVSRERKSDSCWLKTTPFLLLLFEPEPRVFINVIEAKQVLKMTWKLKLNWLLLIQLRISTNQKSGASKSQTTTDWPSRADARADKLIFFYGLKVDRASDDYLHSRDETQYKRCFTSVFCEAMVSLRLSQPRRAGAWLNEIIYYDNFTYHWDHTSCNNLRRPRSWWPRRGGRLPSGGGWLRRRMPDLPAPISSPF</sequence>
<gene>
    <name evidence="1" type="ORF">SFRICE_011852</name>
</gene>
<reference evidence="1" key="1">
    <citation type="submission" date="2016-07" db="EMBL/GenBank/DDBJ databases">
        <authorList>
            <person name="Bretaudeau A."/>
        </authorList>
    </citation>
    <scope>NUCLEOTIDE SEQUENCE</scope>
    <source>
        <strain evidence="1">Rice</strain>
        <tissue evidence="1">Whole body</tissue>
    </source>
</reference>
<accession>A0A2H1V987</accession>
<organism evidence="1">
    <name type="scientific">Spodoptera frugiperda</name>
    <name type="common">Fall armyworm</name>
    <dbReference type="NCBI Taxonomy" id="7108"/>
    <lineage>
        <taxon>Eukaryota</taxon>
        <taxon>Metazoa</taxon>
        <taxon>Ecdysozoa</taxon>
        <taxon>Arthropoda</taxon>
        <taxon>Hexapoda</taxon>
        <taxon>Insecta</taxon>
        <taxon>Pterygota</taxon>
        <taxon>Neoptera</taxon>
        <taxon>Endopterygota</taxon>
        <taxon>Lepidoptera</taxon>
        <taxon>Glossata</taxon>
        <taxon>Ditrysia</taxon>
        <taxon>Noctuoidea</taxon>
        <taxon>Noctuidae</taxon>
        <taxon>Amphipyrinae</taxon>
        <taxon>Spodoptera</taxon>
    </lineage>
</organism>
<protein>
    <submittedName>
        <fullName evidence="1">SFRICE_011852</fullName>
    </submittedName>
</protein>